<dbReference type="PANTHER" id="PTHR24089">
    <property type="entry name" value="SOLUTE CARRIER FAMILY 25"/>
    <property type="match status" value="1"/>
</dbReference>
<dbReference type="InterPro" id="IPR023395">
    <property type="entry name" value="MCP_dom_sf"/>
</dbReference>
<keyword evidence="6 7" id="KW-0472">Membrane</keyword>
<proteinExistence type="inferred from homology"/>
<evidence type="ECO:0000313" key="9">
    <source>
        <dbReference type="EMBL" id="JAP48616.1"/>
    </source>
</evidence>
<keyword evidence="4 7" id="KW-0812">Transmembrane</keyword>
<dbReference type="EMBL" id="GEEE01014609">
    <property type="protein sequence ID" value="JAP48616.1"/>
    <property type="molecule type" value="Transcribed_RNA"/>
</dbReference>
<dbReference type="Gene3D" id="1.50.40.10">
    <property type="entry name" value="Mitochondrial carrier domain"/>
    <property type="match status" value="1"/>
</dbReference>
<sequence length="316" mass="34731">MGGHSDEALAGSLSGITVRAITQPLDVLKIRFQLQVEKISSTNGGYYQSMYQALHRISREEGLVGLWKGHVPGQLLSVVFVSSEFYFFHKFSELSLHYLHSLSSISTDLVCGSGAGLVSSVICQPLDVFRTRLAGQGSKKVYRGIFHGVGCIFREEGLLAFWRGLVPAFLLIVPQTALSFGIYEGVKRALKPGKSSTSDSHDLGPWLSFPTPLVGALAGCISKSAVYPLDVVKKRFQIVGFEEARRPFGKLPNVKTATPYNFKTGFVLIQLWHTEGFLGLFKGWRPSMLKAGVSTGATFTFFELYKALISEVVLRK</sequence>
<organism evidence="9">
    <name type="scientific">Schistocephalus solidus</name>
    <name type="common">Tapeworm</name>
    <dbReference type="NCBI Taxonomy" id="70667"/>
    <lineage>
        <taxon>Eukaryota</taxon>
        <taxon>Metazoa</taxon>
        <taxon>Spiralia</taxon>
        <taxon>Lophotrochozoa</taxon>
        <taxon>Platyhelminthes</taxon>
        <taxon>Cestoda</taxon>
        <taxon>Eucestoda</taxon>
        <taxon>Diphyllobothriidea</taxon>
        <taxon>Diphyllobothriidae</taxon>
        <taxon>Schistocephalus</taxon>
    </lineage>
</organism>
<dbReference type="PROSITE" id="PS50920">
    <property type="entry name" value="SOLCAR"/>
    <property type="match status" value="3"/>
</dbReference>
<feature type="repeat" description="Solcar" evidence="7">
    <location>
        <begin position="206"/>
        <end position="308"/>
    </location>
</feature>
<keyword evidence="3 8" id="KW-0813">Transport</keyword>
<evidence type="ECO:0000256" key="2">
    <source>
        <dbReference type="ARBA" id="ARBA00006375"/>
    </source>
</evidence>
<accession>A0A0X3PMZ3</accession>
<evidence type="ECO:0000256" key="5">
    <source>
        <dbReference type="ARBA" id="ARBA00022737"/>
    </source>
</evidence>
<reference evidence="9" key="1">
    <citation type="submission" date="2016-01" db="EMBL/GenBank/DDBJ databases">
        <title>Reference transcriptome for the parasite Schistocephalus solidus: insights into the molecular evolution of parasitism.</title>
        <authorList>
            <person name="Hebert F.O."/>
            <person name="Grambauer S."/>
            <person name="Barber I."/>
            <person name="Landry C.R."/>
            <person name="Aubin-Horth N."/>
        </authorList>
    </citation>
    <scope>NUCLEOTIDE SEQUENCE</scope>
</reference>
<dbReference type="GO" id="GO:0016020">
    <property type="term" value="C:membrane"/>
    <property type="evidence" value="ECO:0007669"/>
    <property type="project" value="UniProtKB-SubCell"/>
</dbReference>
<evidence type="ECO:0000256" key="7">
    <source>
        <dbReference type="PROSITE-ProRule" id="PRU00282"/>
    </source>
</evidence>
<evidence type="ECO:0000256" key="6">
    <source>
        <dbReference type="ARBA" id="ARBA00023136"/>
    </source>
</evidence>
<dbReference type="GO" id="GO:0055085">
    <property type="term" value="P:transmembrane transport"/>
    <property type="evidence" value="ECO:0007669"/>
    <property type="project" value="InterPro"/>
</dbReference>
<feature type="repeat" description="Solcar" evidence="7">
    <location>
        <begin position="103"/>
        <end position="189"/>
    </location>
</feature>
<dbReference type="InterPro" id="IPR002067">
    <property type="entry name" value="MCP"/>
</dbReference>
<gene>
    <name evidence="9" type="primary">TPC</name>
    <name evidence="9" type="ORF">TR168220</name>
</gene>
<evidence type="ECO:0000256" key="4">
    <source>
        <dbReference type="ARBA" id="ARBA00022692"/>
    </source>
</evidence>
<evidence type="ECO:0000256" key="8">
    <source>
        <dbReference type="RuleBase" id="RU000488"/>
    </source>
</evidence>
<comment type="similarity">
    <text evidence="2 8">Belongs to the mitochondrial carrier (TC 2.A.29) family.</text>
</comment>
<dbReference type="Pfam" id="PF00153">
    <property type="entry name" value="Mito_carr"/>
    <property type="match status" value="3"/>
</dbReference>
<dbReference type="PRINTS" id="PR00926">
    <property type="entry name" value="MITOCARRIER"/>
</dbReference>
<dbReference type="SUPFAM" id="SSF103506">
    <property type="entry name" value="Mitochondrial carrier"/>
    <property type="match status" value="1"/>
</dbReference>
<comment type="subcellular location">
    <subcellularLocation>
        <location evidence="1">Membrane</location>
        <topology evidence="1">Multi-pass membrane protein</topology>
    </subcellularLocation>
</comment>
<keyword evidence="5" id="KW-0677">Repeat</keyword>
<dbReference type="AlphaFoldDB" id="A0A0X3PMZ3"/>
<name>A0A0X3PMZ3_SCHSO</name>
<feature type="repeat" description="Solcar" evidence="7">
    <location>
        <begin position="2"/>
        <end position="94"/>
    </location>
</feature>
<evidence type="ECO:0000256" key="3">
    <source>
        <dbReference type="ARBA" id="ARBA00022448"/>
    </source>
</evidence>
<protein>
    <submittedName>
        <fullName evidence="9">Mitochondrial thiamine pyrophosphate carrier</fullName>
    </submittedName>
</protein>
<evidence type="ECO:0000256" key="1">
    <source>
        <dbReference type="ARBA" id="ARBA00004141"/>
    </source>
</evidence>
<dbReference type="InterPro" id="IPR018108">
    <property type="entry name" value="MCP_transmembrane"/>
</dbReference>